<evidence type="ECO:0000313" key="2">
    <source>
        <dbReference type="Proteomes" id="UP001500368"/>
    </source>
</evidence>
<comment type="caution">
    <text evidence="1">The sequence shown here is derived from an EMBL/GenBank/DDBJ whole genome shotgun (WGS) entry which is preliminary data.</text>
</comment>
<accession>A0ABP9FY34</accession>
<gene>
    <name evidence="1" type="ORF">GCM10025790_18590</name>
</gene>
<dbReference type="EMBL" id="BAABLW010000007">
    <property type="protein sequence ID" value="GAA4922142.1"/>
    <property type="molecule type" value="Genomic_DNA"/>
</dbReference>
<evidence type="ECO:0000313" key="1">
    <source>
        <dbReference type="EMBL" id="GAA4922142.1"/>
    </source>
</evidence>
<dbReference type="Proteomes" id="UP001500368">
    <property type="component" value="Unassembled WGS sequence"/>
</dbReference>
<dbReference type="RefSeq" id="WP_044493103.1">
    <property type="nucleotide sequence ID" value="NZ_BAABLW010000007.1"/>
</dbReference>
<evidence type="ECO:0008006" key="3">
    <source>
        <dbReference type="Google" id="ProtNLM"/>
    </source>
</evidence>
<dbReference type="Pfam" id="PF11248">
    <property type="entry name" value="DUF3046"/>
    <property type="match status" value="1"/>
</dbReference>
<protein>
    <recommendedName>
        <fullName evidence="3">Histidine kinase</fullName>
    </recommendedName>
</protein>
<sequence length="73" mass="8452">MRESRFWTLMEDEFGASYAHVLAGELVISRYQLTAKQALAAGVSPREVWEALCIQQDIPEERRFGKDRPPKRD</sequence>
<organism evidence="1 2">
    <name type="scientific">Nesterenkonia rhizosphaerae</name>
    <dbReference type="NCBI Taxonomy" id="1348272"/>
    <lineage>
        <taxon>Bacteria</taxon>
        <taxon>Bacillati</taxon>
        <taxon>Actinomycetota</taxon>
        <taxon>Actinomycetes</taxon>
        <taxon>Micrococcales</taxon>
        <taxon>Micrococcaceae</taxon>
        <taxon>Nesterenkonia</taxon>
    </lineage>
</organism>
<name>A0ABP9FY34_9MICC</name>
<reference evidence="2" key="1">
    <citation type="journal article" date="2019" name="Int. J. Syst. Evol. Microbiol.">
        <title>The Global Catalogue of Microorganisms (GCM) 10K type strain sequencing project: providing services to taxonomists for standard genome sequencing and annotation.</title>
        <authorList>
            <consortium name="The Broad Institute Genomics Platform"/>
            <consortium name="The Broad Institute Genome Sequencing Center for Infectious Disease"/>
            <person name="Wu L."/>
            <person name="Ma J."/>
        </authorList>
    </citation>
    <scope>NUCLEOTIDE SEQUENCE [LARGE SCALE GENOMIC DNA]</scope>
    <source>
        <strain evidence="2">JCM 19129</strain>
    </source>
</reference>
<dbReference type="InterPro" id="IPR021408">
    <property type="entry name" value="DUF3046"/>
</dbReference>
<proteinExistence type="predicted"/>
<keyword evidence="2" id="KW-1185">Reference proteome</keyword>